<dbReference type="InterPro" id="IPR036163">
    <property type="entry name" value="HMA_dom_sf"/>
</dbReference>
<dbReference type="Proteomes" id="UP000198683">
    <property type="component" value="Unassembled WGS sequence"/>
</dbReference>
<proteinExistence type="predicted"/>
<gene>
    <name evidence="1" type="ORF">SAMN05421874_1155</name>
</gene>
<reference evidence="1 2" key="1">
    <citation type="submission" date="2016-10" db="EMBL/GenBank/DDBJ databases">
        <authorList>
            <person name="de Groot N.N."/>
        </authorList>
    </citation>
    <scope>NUCLEOTIDE SEQUENCE [LARGE SCALE GENOMIC DNA]</scope>
    <source>
        <strain evidence="1 2">CGMCC 4.5681</strain>
    </source>
</reference>
<evidence type="ECO:0008006" key="3">
    <source>
        <dbReference type="Google" id="ProtNLM"/>
    </source>
</evidence>
<dbReference type="SUPFAM" id="SSF55008">
    <property type="entry name" value="HMA, heavy metal-associated domain"/>
    <property type="match status" value="1"/>
</dbReference>
<dbReference type="RefSeq" id="WP_090768836.1">
    <property type="nucleotide sequence ID" value="NZ_FNFB01000015.1"/>
</dbReference>
<dbReference type="GO" id="GO:0046872">
    <property type="term" value="F:metal ion binding"/>
    <property type="evidence" value="ECO:0007669"/>
    <property type="project" value="InterPro"/>
</dbReference>
<dbReference type="EMBL" id="FNFB01000015">
    <property type="protein sequence ID" value="SDL05436.1"/>
    <property type="molecule type" value="Genomic_DNA"/>
</dbReference>
<accession>A0A1G9GXP6</accession>
<organism evidence="1 2">
    <name type="scientific">Nonomuraea maritima</name>
    <dbReference type="NCBI Taxonomy" id="683260"/>
    <lineage>
        <taxon>Bacteria</taxon>
        <taxon>Bacillati</taxon>
        <taxon>Actinomycetota</taxon>
        <taxon>Actinomycetes</taxon>
        <taxon>Streptosporangiales</taxon>
        <taxon>Streptosporangiaceae</taxon>
        <taxon>Nonomuraea</taxon>
    </lineage>
</organism>
<evidence type="ECO:0000313" key="1">
    <source>
        <dbReference type="EMBL" id="SDL05436.1"/>
    </source>
</evidence>
<dbReference type="InterPro" id="IPR006121">
    <property type="entry name" value="HMA_dom"/>
</dbReference>
<dbReference type="STRING" id="683260.SAMN05421874_1155"/>
<keyword evidence="2" id="KW-1185">Reference proteome</keyword>
<dbReference type="AlphaFoldDB" id="A0A1G9GXP6"/>
<protein>
    <recommendedName>
        <fullName evidence="3">Copper chaperone CopZ</fullName>
    </recommendedName>
</protein>
<dbReference type="Gene3D" id="3.30.70.100">
    <property type="match status" value="1"/>
</dbReference>
<evidence type="ECO:0000313" key="2">
    <source>
        <dbReference type="Proteomes" id="UP000198683"/>
    </source>
</evidence>
<name>A0A1G9GXP6_9ACTN</name>
<sequence>MITLACSLVAYRITGLSAATCDHCLAAVRSELIQVPGVVGVEIDAPEGRVGILTDGPVDETGRCMMCNGMDGMCNRILTLLRMLLTIIAHA</sequence>
<dbReference type="CDD" id="cd00371">
    <property type="entry name" value="HMA"/>
    <property type="match status" value="1"/>
</dbReference>